<feature type="region of interest" description="Disordered" evidence="2">
    <location>
        <begin position="1"/>
        <end position="28"/>
    </location>
</feature>
<dbReference type="RefSeq" id="XP_027197402.1">
    <property type="nucleotide sequence ID" value="XM_027341601.1"/>
</dbReference>
<dbReference type="InterPro" id="IPR050341">
    <property type="entry name" value="PP1_catalytic_subunit"/>
</dbReference>
<evidence type="ECO:0000259" key="3">
    <source>
        <dbReference type="PROSITE" id="PS00125"/>
    </source>
</evidence>
<feature type="region of interest" description="Disordered" evidence="2">
    <location>
        <begin position="446"/>
        <end position="505"/>
    </location>
</feature>
<dbReference type="KEGG" id="dpte:113791775"/>
<dbReference type="GO" id="GO:0005737">
    <property type="term" value="C:cytoplasm"/>
    <property type="evidence" value="ECO:0007669"/>
    <property type="project" value="TreeGrafter"/>
</dbReference>
<dbReference type="InterPro" id="IPR004843">
    <property type="entry name" value="Calcineurin-like_PHP"/>
</dbReference>
<dbReference type="InterPro" id="IPR006186">
    <property type="entry name" value="Ser/Thr-sp_prot-phosphatase"/>
</dbReference>
<feature type="compositionally biased region" description="Basic residues" evidence="2">
    <location>
        <begin position="486"/>
        <end position="505"/>
    </location>
</feature>
<reference evidence="5" key="1">
    <citation type="submission" date="2025-08" db="UniProtKB">
        <authorList>
            <consortium name="RefSeq"/>
        </authorList>
    </citation>
    <scope>IDENTIFICATION</scope>
    <source>
        <strain evidence="5">Airmid</strain>
    </source>
</reference>
<dbReference type="InParanoid" id="A0A6P6XVG0"/>
<dbReference type="OrthoDB" id="6504954at2759"/>
<evidence type="ECO:0000256" key="2">
    <source>
        <dbReference type="SAM" id="MobiDB-lite"/>
    </source>
</evidence>
<name>A0A6P6XVG0_DERPT</name>
<dbReference type="PROSITE" id="PS00125">
    <property type="entry name" value="SER_THR_PHOSPHATASE"/>
    <property type="match status" value="1"/>
</dbReference>
<accession>A0A6P6XVG0</accession>
<dbReference type="OMA" id="CHGGIPK"/>
<organism evidence="4 5">
    <name type="scientific">Dermatophagoides pteronyssinus</name>
    <name type="common">European house dust mite</name>
    <dbReference type="NCBI Taxonomy" id="6956"/>
    <lineage>
        <taxon>Eukaryota</taxon>
        <taxon>Metazoa</taxon>
        <taxon>Ecdysozoa</taxon>
        <taxon>Arthropoda</taxon>
        <taxon>Chelicerata</taxon>
        <taxon>Arachnida</taxon>
        <taxon>Acari</taxon>
        <taxon>Acariformes</taxon>
        <taxon>Sarcoptiformes</taxon>
        <taxon>Astigmata</taxon>
        <taxon>Psoroptidia</taxon>
        <taxon>Analgoidea</taxon>
        <taxon>Pyroglyphidae</taxon>
        <taxon>Dermatophagoidinae</taxon>
        <taxon>Dermatophagoides</taxon>
    </lineage>
</organism>
<dbReference type="Proteomes" id="UP000515146">
    <property type="component" value="Unplaced"/>
</dbReference>
<feature type="compositionally biased region" description="Polar residues" evidence="2">
    <location>
        <begin position="7"/>
        <end position="16"/>
    </location>
</feature>
<proteinExistence type="inferred from homology"/>
<sequence length="505" mass="59063">MKLFEPSQHSASSKIPETSVIHEKSEKSEDYVAHATENEELNQENFRNLFHATEELYEKYTQNCRNESEHKFLQNLLSRFRRKFYINNAENLELVCQFFERTLANELPLVRVNDVNLIYRFFGDLHGSFSDLALIRSKFWSDGELNGKHFIFLGDYVDRGIHGFEVVIYLFILKSMYPNSFTILRGNHEFSDMNRQSFLMEMRLKFGNELGYQMWSRINVAFGALPYAAIICENIFACHGGIPKHLRSMEQIEQIPKWVTNDLDESCVGFQLIWNDFYTKDLITSGEFHTEPRYFSTNRLRGAGFIIGNRGAERFLTRFRLGYIVRAHQYPSCEINGYDYIALNNGAVFTLFSNSSYVGDVNNTAYLHISILNEQIKIYPLVDAQQSEEFFNKSELIEPNDAAAALKHRDPFFFALFDSAELEEFEQKHHQQQQQQLHEEDLSHLLPSTPAIPQTSSLLLPEHQESQMRQESEQIVSPPSSPSPKTTKKRKKRRQRKQQRRRKQK</sequence>
<dbReference type="PANTHER" id="PTHR11668">
    <property type="entry name" value="SERINE/THREONINE PROTEIN PHOSPHATASE"/>
    <property type="match status" value="1"/>
</dbReference>
<dbReference type="InterPro" id="IPR029052">
    <property type="entry name" value="Metallo-depent_PP-like"/>
</dbReference>
<dbReference type="GO" id="GO:0004722">
    <property type="term" value="F:protein serine/threonine phosphatase activity"/>
    <property type="evidence" value="ECO:0007669"/>
    <property type="project" value="UniProtKB-EC"/>
</dbReference>
<dbReference type="AlphaFoldDB" id="A0A6P6XVG0"/>
<keyword evidence="4" id="KW-1185">Reference proteome</keyword>
<keyword evidence="1" id="KW-0378">Hydrolase</keyword>
<dbReference type="SMART" id="SM00156">
    <property type="entry name" value="PP2Ac"/>
    <property type="match status" value="1"/>
</dbReference>
<dbReference type="PANTHER" id="PTHR11668:SF496">
    <property type="entry name" value="SERINE_THREONINE-PROTEIN PHOSPHATASE"/>
    <property type="match status" value="1"/>
</dbReference>
<dbReference type="EC" id="3.1.3.16" evidence="1"/>
<evidence type="ECO:0000313" key="4">
    <source>
        <dbReference type="Proteomes" id="UP000515146"/>
    </source>
</evidence>
<comment type="similarity">
    <text evidence="1">Belongs to the PPP phosphatase family.</text>
</comment>
<dbReference type="PRINTS" id="PR00114">
    <property type="entry name" value="STPHPHTASE"/>
</dbReference>
<comment type="catalytic activity">
    <reaction evidence="1">
        <text>O-phospho-L-threonyl-[protein] + H2O = L-threonyl-[protein] + phosphate</text>
        <dbReference type="Rhea" id="RHEA:47004"/>
        <dbReference type="Rhea" id="RHEA-COMP:11060"/>
        <dbReference type="Rhea" id="RHEA-COMP:11605"/>
        <dbReference type="ChEBI" id="CHEBI:15377"/>
        <dbReference type="ChEBI" id="CHEBI:30013"/>
        <dbReference type="ChEBI" id="CHEBI:43474"/>
        <dbReference type="ChEBI" id="CHEBI:61977"/>
        <dbReference type="EC" id="3.1.3.16"/>
    </reaction>
</comment>
<evidence type="ECO:0000256" key="1">
    <source>
        <dbReference type="RuleBase" id="RU004273"/>
    </source>
</evidence>
<feature type="compositionally biased region" description="Basic and acidic residues" evidence="2">
    <location>
        <begin position="462"/>
        <end position="472"/>
    </location>
</feature>
<dbReference type="Gene3D" id="3.60.21.10">
    <property type="match status" value="1"/>
</dbReference>
<protein>
    <recommendedName>
        <fullName evidence="1">Serine/threonine-protein phosphatase</fullName>
        <ecNumber evidence="1">3.1.3.16</ecNumber>
    </recommendedName>
</protein>
<dbReference type="SUPFAM" id="SSF56300">
    <property type="entry name" value="Metallo-dependent phosphatases"/>
    <property type="match status" value="1"/>
</dbReference>
<evidence type="ECO:0000313" key="5">
    <source>
        <dbReference type="RefSeq" id="XP_027197402.1"/>
    </source>
</evidence>
<feature type="domain" description="Serine/threonine specific protein phosphatases" evidence="3">
    <location>
        <begin position="184"/>
        <end position="189"/>
    </location>
</feature>
<dbReference type="Pfam" id="PF00149">
    <property type="entry name" value="Metallophos"/>
    <property type="match status" value="1"/>
</dbReference>
<gene>
    <name evidence="5" type="primary">LOC113791775</name>
</gene>
<dbReference type="CDD" id="cd00144">
    <property type="entry name" value="MPP_PPP_family"/>
    <property type="match status" value="1"/>
</dbReference>